<dbReference type="AlphaFoldDB" id="A0A2X2YEP4"/>
<feature type="domain" description="AAA" evidence="1">
    <location>
        <begin position="2"/>
        <end position="106"/>
    </location>
</feature>
<sequence>MLFVELDPQGNASKTLEKAGGVAALQASQLFEEQQLTITPNEGITLINADAKMADIERAPLTVMSTFKDHLTALASQFDHCVIDTPPTLGLRMSAALIVANHVVVANRAGRIFH</sequence>
<name>A0A2X2YEP4_CITKO</name>
<accession>A0A2X2YEP4</accession>
<reference evidence="2 3" key="1">
    <citation type="submission" date="2018-06" db="EMBL/GenBank/DDBJ databases">
        <authorList>
            <consortium name="Pathogen Informatics"/>
            <person name="Doyle S."/>
        </authorList>
    </citation>
    <scope>NUCLEOTIDE SEQUENCE [LARGE SCALE GENOMIC DNA]</scope>
    <source>
        <strain evidence="2 3">NCTC10786</strain>
    </source>
</reference>
<organism evidence="2 3">
    <name type="scientific">Citrobacter koseri</name>
    <name type="common">Citrobacter diversus</name>
    <dbReference type="NCBI Taxonomy" id="545"/>
    <lineage>
        <taxon>Bacteria</taxon>
        <taxon>Pseudomonadati</taxon>
        <taxon>Pseudomonadota</taxon>
        <taxon>Gammaproteobacteria</taxon>
        <taxon>Enterobacterales</taxon>
        <taxon>Enterobacteriaceae</taxon>
        <taxon>Citrobacter</taxon>
    </lineage>
</organism>
<dbReference type="SUPFAM" id="SSF52540">
    <property type="entry name" value="P-loop containing nucleoside triphosphate hydrolases"/>
    <property type="match status" value="1"/>
</dbReference>
<evidence type="ECO:0000313" key="2">
    <source>
        <dbReference type="EMBL" id="SQB36409.1"/>
    </source>
</evidence>
<dbReference type="Proteomes" id="UP000251584">
    <property type="component" value="Unassembled WGS sequence"/>
</dbReference>
<evidence type="ECO:0000313" key="3">
    <source>
        <dbReference type="Proteomes" id="UP000251584"/>
    </source>
</evidence>
<proteinExistence type="predicted"/>
<dbReference type="EMBL" id="UAVY01000005">
    <property type="protein sequence ID" value="SQB36409.1"/>
    <property type="molecule type" value="Genomic_DNA"/>
</dbReference>
<dbReference type="InterPro" id="IPR025669">
    <property type="entry name" value="AAA_dom"/>
</dbReference>
<evidence type="ECO:0000259" key="1">
    <source>
        <dbReference type="Pfam" id="PF13614"/>
    </source>
</evidence>
<dbReference type="Gene3D" id="3.40.50.300">
    <property type="entry name" value="P-loop containing nucleotide triphosphate hydrolases"/>
    <property type="match status" value="1"/>
</dbReference>
<dbReference type="Pfam" id="PF13614">
    <property type="entry name" value="AAA_31"/>
    <property type="match status" value="1"/>
</dbReference>
<dbReference type="InterPro" id="IPR027417">
    <property type="entry name" value="P-loop_NTPase"/>
</dbReference>
<protein>
    <submittedName>
        <fullName evidence="2">Sporulation initiation inhibitor protein soj</fullName>
    </submittedName>
</protein>
<gene>
    <name evidence="2" type="primary">soj</name>
    <name evidence="2" type="ORF">NCTC10786_03521</name>
</gene>